<keyword evidence="7 8" id="KW-0472">Membrane</keyword>
<evidence type="ECO:0000313" key="10">
    <source>
        <dbReference type="Proteomes" id="UP000271256"/>
    </source>
</evidence>
<keyword evidence="10" id="KW-1185">Reference proteome</keyword>
<evidence type="ECO:0000313" key="9">
    <source>
        <dbReference type="EMBL" id="RKO66124.1"/>
    </source>
</evidence>
<dbReference type="OrthoDB" id="2854767at2"/>
<dbReference type="Proteomes" id="UP000271256">
    <property type="component" value="Unassembled WGS sequence"/>
</dbReference>
<keyword evidence="5" id="KW-0378">Hydrolase</keyword>
<evidence type="ECO:0000256" key="6">
    <source>
        <dbReference type="ARBA" id="ARBA00022989"/>
    </source>
</evidence>
<evidence type="ECO:0000256" key="8">
    <source>
        <dbReference type="SAM" id="Phobius"/>
    </source>
</evidence>
<feature type="transmembrane region" description="Helical" evidence="8">
    <location>
        <begin position="125"/>
        <end position="145"/>
    </location>
</feature>
<evidence type="ECO:0008006" key="11">
    <source>
        <dbReference type="Google" id="ProtNLM"/>
    </source>
</evidence>
<keyword evidence="3" id="KW-0645">Protease</keyword>
<dbReference type="GO" id="GO:0009372">
    <property type="term" value="P:quorum sensing"/>
    <property type="evidence" value="ECO:0007669"/>
    <property type="project" value="UniProtKB-KW"/>
</dbReference>
<comment type="caution">
    <text evidence="9">The sequence shown here is derived from an EMBL/GenBank/DDBJ whole genome shotgun (WGS) entry which is preliminary data.</text>
</comment>
<keyword evidence="4 8" id="KW-0812">Transmembrane</keyword>
<evidence type="ECO:0000256" key="3">
    <source>
        <dbReference type="ARBA" id="ARBA00022670"/>
    </source>
</evidence>
<dbReference type="GO" id="GO:0006508">
    <property type="term" value="P:proteolysis"/>
    <property type="evidence" value="ECO:0007669"/>
    <property type="project" value="UniProtKB-KW"/>
</dbReference>
<dbReference type="Pfam" id="PF04647">
    <property type="entry name" value="AgrB"/>
    <property type="match status" value="1"/>
</dbReference>
<dbReference type="AlphaFoldDB" id="A0A494WZZ0"/>
<sequence>MISTIGIANKYPGDASVVRFSPSRELAGYLRKTLALTEEQEEIAAYSLLILFQTVVSMLGISLVAWLAGCLPAALAALFTSAFLRSFSGGAHCTSPARCTILSILTVPLFGTLATNLTPFFPRPLLALVILAGGALAFAVAWRLAPVDSPAKPITSPRERQRFRWLSSAAVLGIVTLQLALLVLSSPNMAILILAAEIGMLWQVFSLTRIGHRFVARIDKIFNFI</sequence>
<feature type="transmembrane region" description="Helical" evidence="8">
    <location>
        <begin position="190"/>
        <end position="210"/>
    </location>
</feature>
<dbReference type="GO" id="GO:0016020">
    <property type="term" value="C:membrane"/>
    <property type="evidence" value="ECO:0007669"/>
    <property type="project" value="InterPro"/>
</dbReference>
<proteinExistence type="predicted"/>
<dbReference type="EMBL" id="RBWE01000001">
    <property type="protein sequence ID" value="RKO66124.1"/>
    <property type="molecule type" value="Genomic_DNA"/>
</dbReference>
<reference evidence="9 10" key="1">
    <citation type="submission" date="2018-10" db="EMBL/GenBank/DDBJ databases">
        <authorList>
            <person name="Grouzdev D.S."/>
            <person name="Krutkina M.S."/>
            <person name="Tourova T.P."/>
            <person name="Nazina T.N."/>
        </authorList>
    </citation>
    <scope>NUCLEOTIDE SEQUENCE [LARGE SCALE GENOMIC DNA]</scope>
    <source>
        <strain evidence="9 10">435</strain>
    </source>
</reference>
<accession>A0A494WZZ0</accession>
<evidence type="ECO:0000256" key="2">
    <source>
        <dbReference type="ARBA" id="ARBA00022654"/>
    </source>
</evidence>
<keyword evidence="2" id="KW-0673">Quorum sensing</keyword>
<dbReference type="GO" id="GO:0008233">
    <property type="term" value="F:peptidase activity"/>
    <property type="evidence" value="ECO:0007669"/>
    <property type="project" value="UniProtKB-KW"/>
</dbReference>
<evidence type="ECO:0000256" key="1">
    <source>
        <dbReference type="ARBA" id="ARBA00022475"/>
    </source>
</evidence>
<gene>
    <name evidence="9" type="ORF">D7024_03645</name>
</gene>
<dbReference type="InterPro" id="IPR006741">
    <property type="entry name" value="AgrB"/>
</dbReference>
<evidence type="ECO:0000256" key="4">
    <source>
        <dbReference type="ARBA" id="ARBA00022692"/>
    </source>
</evidence>
<dbReference type="SMART" id="SM00793">
    <property type="entry name" value="AgrB"/>
    <property type="match status" value="1"/>
</dbReference>
<name>A0A494WZZ0_9FIRM</name>
<organism evidence="9 10">
    <name type="scientific">Desulfofundulus salinus</name>
    <dbReference type="NCBI Taxonomy" id="2419843"/>
    <lineage>
        <taxon>Bacteria</taxon>
        <taxon>Bacillati</taxon>
        <taxon>Bacillota</taxon>
        <taxon>Clostridia</taxon>
        <taxon>Eubacteriales</taxon>
        <taxon>Peptococcaceae</taxon>
        <taxon>Desulfofundulus</taxon>
    </lineage>
</organism>
<evidence type="ECO:0000256" key="5">
    <source>
        <dbReference type="ARBA" id="ARBA00022801"/>
    </source>
</evidence>
<feature type="transmembrane region" description="Helical" evidence="8">
    <location>
        <begin position="66"/>
        <end position="87"/>
    </location>
</feature>
<protein>
    <recommendedName>
        <fullName evidence="11">Accessory regulator AgrB</fullName>
    </recommendedName>
</protein>
<keyword evidence="1" id="KW-1003">Cell membrane</keyword>
<evidence type="ECO:0000256" key="7">
    <source>
        <dbReference type="ARBA" id="ARBA00023136"/>
    </source>
</evidence>
<feature type="transmembrane region" description="Helical" evidence="8">
    <location>
        <begin position="165"/>
        <end position="184"/>
    </location>
</feature>
<keyword evidence="6 8" id="KW-1133">Transmembrane helix</keyword>